<organism evidence="9 10">
    <name type="scientific">Lentithecium fluviatile CBS 122367</name>
    <dbReference type="NCBI Taxonomy" id="1168545"/>
    <lineage>
        <taxon>Eukaryota</taxon>
        <taxon>Fungi</taxon>
        <taxon>Dikarya</taxon>
        <taxon>Ascomycota</taxon>
        <taxon>Pezizomycotina</taxon>
        <taxon>Dothideomycetes</taxon>
        <taxon>Pleosporomycetidae</taxon>
        <taxon>Pleosporales</taxon>
        <taxon>Massarineae</taxon>
        <taxon>Lentitheciaceae</taxon>
        <taxon>Lentithecium</taxon>
    </lineage>
</organism>
<evidence type="ECO:0000259" key="8">
    <source>
        <dbReference type="Pfam" id="PF20684"/>
    </source>
</evidence>
<keyword evidence="4 7" id="KW-0472">Membrane</keyword>
<dbReference type="AlphaFoldDB" id="A0A6G1IR97"/>
<evidence type="ECO:0000313" key="9">
    <source>
        <dbReference type="EMBL" id="KAF2680774.1"/>
    </source>
</evidence>
<dbReference type="EMBL" id="MU005594">
    <property type="protein sequence ID" value="KAF2680774.1"/>
    <property type="molecule type" value="Genomic_DNA"/>
</dbReference>
<protein>
    <recommendedName>
        <fullName evidence="8">Rhodopsin domain-containing protein</fullName>
    </recommendedName>
</protein>
<feature type="transmembrane region" description="Helical" evidence="7">
    <location>
        <begin position="106"/>
        <end position="127"/>
    </location>
</feature>
<keyword evidence="10" id="KW-1185">Reference proteome</keyword>
<gene>
    <name evidence="9" type="ORF">K458DRAFT_372755</name>
</gene>
<sequence>MESPLRPPPSGFVSNFDNPEFLGTPVVVTAGVCLPLIFLFAFIRIYARALVKKWTLQDYMFCLSCFVGVGFIAFSIPLTLAKPYGYHVWDIDARQLTKTSMIRIRISSLILGPVLWFTKVSMFWFLLRIFRDVRWFRTSAYFSIIATGLVYSGYTITVTMACAPRPGADKESYIAGFRRDSCSSSSGINMIVSLIAGLVNSLTDLYLVAAALILNSTLHVTAREMRGVYLIHLSGSIACVCGFLGVVYRIKSWQDADITGYQIPLNVAIIIEIALSLMIPCMPSIYTIWAHYTYIDINERGTIIGSPSTGFDSTLSYYKKSPSKHSSPTLPPEATFAWRKKHTSIEELPFRKPSAEFYRGSTLTERDSRMKALPTTPLPFYSPMSPKTPKTPNSVRSMQLPIILEAPYERSSSVPF</sequence>
<feature type="transmembrane region" description="Helical" evidence="7">
    <location>
        <begin position="139"/>
        <end position="161"/>
    </location>
</feature>
<dbReference type="GO" id="GO:0016020">
    <property type="term" value="C:membrane"/>
    <property type="evidence" value="ECO:0007669"/>
    <property type="project" value="UniProtKB-SubCell"/>
</dbReference>
<keyword evidence="2 7" id="KW-0812">Transmembrane</keyword>
<evidence type="ECO:0000256" key="6">
    <source>
        <dbReference type="SAM" id="MobiDB-lite"/>
    </source>
</evidence>
<dbReference type="PANTHER" id="PTHR33048:SF158">
    <property type="entry name" value="MEMBRANE PROTEIN PTH11-LIKE, PUTATIVE-RELATED"/>
    <property type="match status" value="1"/>
</dbReference>
<comment type="similarity">
    <text evidence="5">Belongs to the SAT4 family.</text>
</comment>
<accession>A0A6G1IR97</accession>
<name>A0A6G1IR97_9PLEO</name>
<reference evidence="9" key="1">
    <citation type="journal article" date="2020" name="Stud. Mycol.">
        <title>101 Dothideomycetes genomes: a test case for predicting lifestyles and emergence of pathogens.</title>
        <authorList>
            <person name="Haridas S."/>
            <person name="Albert R."/>
            <person name="Binder M."/>
            <person name="Bloem J."/>
            <person name="Labutti K."/>
            <person name="Salamov A."/>
            <person name="Andreopoulos B."/>
            <person name="Baker S."/>
            <person name="Barry K."/>
            <person name="Bills G."/>
            <person name="Bluhm B."/>
            <person name="Cannon C."/>
            <person name="Castanera R."/>
            <person name="Culley D."/>
            <person name="Daum C."/>
            <person name="Ezra D."/>
            <person name="Gonzalez J."/>
            <person name="Henrissat B."/>
            <person name="Kuo A."/>
            <person name="Liang C."/>
            <person name="Lipzen A."/>
            <person name="Lutzoni F."/>
            <person name="Magnuson J."/>
            <person name="Mondo S."/>
            <person name="Nolan M."/>
            <person name="Ohm R."/>
            <person name="Pangilinan J."/>
            <person name="Park H.-J."/>
            <person name="Ramirez L."/>
            <person name="Alfaro M."/>
            <person name="Sun H."/>
            <person name="Tritt A."/>
            <person name="Yoshinaga Y."/>
            <person name="Zwiers L.-H."/>
            <person name="Turgeon B."/>
            <person name="Goodwin S."/>
            <person name="Spatafora J."/>
            <person name="Crous P."/>
            <person name="Grigoriev I."/>
        </authorList>
    </citation>
    <scope>NUCLEOTIDE SEQUENCE</scope>
    <source>
        <strain evidence="9">CBS 122367</strain>
    </source>
</reference>
<evidence type="ECO:0000256" key="5">
    <source>
        <dbReference type="ARBA" id="ARBA00038359"/>
    </source>
</evidence>
<proteinExistence type="inferred from homology"/>
<evidence type="ECO:0000313" key="10">
    <source>
        <dbReference type="Proteomes" id="UP000799291"/>
    </source>
</evidence>
<feature type="transmembrane region" description="Helical" evidence="7">
    <location>
        <begin position="227"/>
        <end position="248"/>
    </location>
</feature>
<dbReference type="PANTHER" id="PTHR33048">
    <property type="entry name" value="PTH11-LIKE INTEGRAL MEMBRANE PROTEIN (AFU_ORTHOLOGUE AFUA_5G11245)"/>
    <property type="match status" value="1"/>
</dbReference>
<dbReference type="OrthoDB" id="444631at2759"/>
<dbReference type="Pfam" id="PF20684">
    <property type="entry name" value="Fung_rhodopsin"/>
    <property type="match status" value="1"/>
</dbReference>
<evidence type="ECO:0000256" key="3">
    <source>
        <dbReference type="ARBA" id="ARBA00022989"/>
    </source>
</evidence>
<feature type="transmembrane region" description="Helical" evidence="7">
    <location>
        <begin position="190"/>
        <end position="215"/>
    </location>
</feature>
<evidence type="ECO:0000256" key="4">
    <source>
        <dbReference type="ARBA" id="ARBA00023136"/>
    </source>
</evidence>
<evidence type="ECO:0000256" key="2">
    <source>
        <dbReference type="ARBA" id="ARBA00022692"/>
    </source>
</evidence>
<keyword evidence="3 7" id="KW-1133">Transmembrane helix</keyword>
<comment type="subcellular location">
    <subcellularLocation>
        <location evidence="1">Membrane</location>
        <topology evidence="1">Multi-pass membrane protein</topology>
    </subcellularLocation>
</comment>
<dbReference type="Proteomes" id="UP000799291">
    <property type="component" value="Unassembled WGS sequence"/>
</dbReference>
<feature type="transmembrane region" description="Helical" evidence="7">
    <location>
        <begin position="26"/>
        <end position="47"/>
    </location>
</feature>
<dbReference type="InterPro" id="IPR049326">
    <property type="entry name" value="Rhodopsin_dom_fungi"/>
</dbReference>
<dbReference type="InterPro" id="IPR052337">
    <property type="entry name" value="SAT4-like"/>
</dbReference>
<feature type="transmembrane region" description="Helical" evidence="7">
    <location>
        <begin position="59"/>
        <end position="80"/>
    </location>
</feature>
<feature type="region of interest" description="Disordered" evidence="6">
    <location>
        <begin position="374"/>
        <end position="394"/>
    </location>
</feature>
<evidence type="ECO:0000256" key="7">
    <source>
        <dbReference type="SAM" id="Phobius"/>
    </source>
</evidence>
<feature type="transmembrane region" description="Helical" evidence="7">
    <location>
        <begin position="268"/>
        <end position="290"/>
    </location>
</feature>
<evidence type="ECO:0000256" key="1">
    <source>
        <dbReference type="ARBA" id="ARBA00004141"/>
    </source>
</evidence>
<feature type="domain" description="Rhodopsin" evidence="8">
    <location>
        <begin position="43"/>
        <end position="289"/>
    </location>
</feature>